<dbReference type="AlphaFoldDB" id="N1QRW6"/>
<sequence length="327" mass="35645">MTETHLRLITNSGTWMLILVPTYSTKIFIGQTAMTTYVIPFVIGKSSPTEQGNSSMPWPSVLRPMIFHTSENLASDQNSVISYITSHVWTPRGGAENYYGIEATIDVYGFNLQPGQLSAAGIWILNKGDGKPSSANGFQVGWSIFPRFYKDSHTHFYTSWTSGGSPAKSCSDMICPGFQKTSSSIAPGSIINPVSDIRGRKSYITIRVFKDKSSGDWHVHYGLNGGIKPVGYFPKSLIPGLIDRKVEISFGGYVSHQKPQPSPPMGSGYAPASGNAASFKNIKLIDANGNAHLVNTNLPFRVDPKRCYPISYIDSARFFYGGSGCAD</sequence>
<accession>N1QRW6</accession>
<dbReference type="InterPro" id="IPR053168">
    <property type="entry name" value="Glutamic_endopeptidase"/>
</dbReference>
<dbReference type="Gene3D" id="3.90.1320.10">
    <property type="entry name" value="Outer-capsid protein sigma 3, large lobe"/>
    <property type="match status" value="1"/>
</dbReference>
<reference evidence="2" key="1">
    <citation type="submission" date="2015-06" db="UniProtKB">
        <authorList>
            <consortium name="EnsemblPlants"/>
        </authorList>
    </citation>
    <scope>IDENTIFICATION</scope>
</reference>
<evidence type="ECO:0000259" key="1">
    <source>
        <dbReference type="PROSITE" id="PS52045"/>
    </source>
</evidence>
<dbReference type="PANTHER" id="PTHR31589:SF236">
    <property type="entry name" value="NEPROSIN DOMAIN-CONTAINING PROTEIN"/>
    <property type="match status" value="1"/>
</dbReference>
<dbReference type="EnsemblPlants" id="EMT03359">
    <property type="protein sequence ID" value="EMT03359"/>
    <property type="gene ID" value="F775_06287"/>
</dbReference>
<dbReference type="Pfam" id="PF03080">
    <property type="entry name" value="Neprosin"/>
    <property type="match status" value="1"/>
</dbReference>
<protein>
    <recommendedName>
        <fullName evidence="1">Neprosin PEP catalytic domain-containing protein</fullName>
    </recommendedName>
</protein>
<dbReference type="PROSITE" id="PS52045">
    <property type="entry name" value="NEPROSIN_PEP_CD"/>
    <property type="match status" value="1"/>
</dbReference>
<evidence type="ECO:0000313" key="2">
    <source>
        <dbReference type="EnsemblPlants" id="EMT03359"/>
    </source>
</evidence>
<proteinExistence type="predicted"/>
<dbReference type="PANTHER" id="PTHR31589">
    <property type="entry name" value="PROTEIN, PUTATIVE (DUF239)-RELATED-RELATED"/>
    <property type="match status" value="1"/>
</dbReference>
<dbReference type="InterPro" id="IPR004314">
    <property type="entry name" value="Neprosin"/>
</dbReference>
<name>N1QRW6_AEGTA</name>
<organism evidence="2">
    <name type="scientific">Aegilops tauschii</name>
    <name type="common">Tausch's goatgrass</name>
    <name type="synonym">Aegilops squarrosa</name>
    <dbReference type="NCBI Taxonomy" id="37682"/>
    <lineage>
        <taxon>Eukaryota</taxon>
        <taxon>Viridiplantae</taxon>
        <taxon>Streptophyta</taxon>
        <taxon>Embryophyta</taxon>
        <taxon>Tracheophyta</taxon>
        <taxon>Spermatophyta</taxon>
        <taxon>Magnoliopsida</taxon>
        <taxon>Liliopsida</taxon>
        <taxon>Poales</taxon>
        <taxon>Poaceae</taxon>
        <taxon>BOP clade</taxon>
        <taxon>Pooideae</taxon>
        <taxon>Triticodae</taxon>
        <taxon>Triticeae</taxon>
        <taxon>Triticinae</taxon>
        <taxon>Aegilops</taxon>
    </lineage>
</organism>
<feature type="domain" description="Neprosin PEP catalytic" evidence="1">
    <location>
        <begin position="79"/>
        <end position="326"/>
    </location>
</feature>